<feature type="transmembrane region" description="Helical" evidence="12">
    <location>
        <begin position="274"/>
        <end position="296"/>
    </location>
</feature>
<dbReference type="PRINTS" id="PR01176">
    <property type="entry name" value="GABABRECEPTR"/>
</dbReference>
<feature type="compositionally biased region" description="Polar residues" evidence="11">
    <location>
        <begin position="763"/>
        <end position="774"/>
    </location>
</feature>
<dbReference type="PROSITE" id="PS50259">
    <property type="entry name" value="G_PROTEIN_RECEP_F3_4"/>
    <property type="match status" value="1"/>
</dbReference>
<sequence>MRADRLGPAMESERNCSSYCDSRLCLIHPGVNTKKGLEILQRLCTLSTMGVELQRRSLSPVLCAVVWTMLSCGILLAFCFLLFTLRFKNNRIVKMSSPNLNVLTLCGSILTYSSGFLFAFEERTHLQGGGARTILQARIWTLCIGSTLVFGPILGKTWRLYRVFTQRMPDKRVIIRDIQLMGLVSLLILVDLLVLTAWSLTDPVKCARSIGAVVKVVERDVSYSLSQLESCSSLYSDLWVILLALMKGSMLLYGTYLAGLTSNVSLPPVNQSPTIMTAVSLVTLSTAVVVPVARFLQAWPNVVYSVVAGAIFICTLATNCMLFLPQLTQWRRFEEEHNNPSQMAKYFSSPRKSVHSVYSQDEIYYLLGENNSMKRLLNEKNAVIDSLQEQVNNAKDKLLRLMSSSHPNEDQEMDSSITNLHSSSTQTTVVQSDCLPTPLPQRDIAEPPLSSPPFPLPPLFALPTTSAVWDGARVKQWSVEFGQDIQGAGMENETGWCKVEGTGSQQQCGGERFNLPGSPKPSVFSRTGVRTPGKRAGTQTTPSCQSNYVTSSSHLFPVGLGPALSEPLGCHGHPVLPWETSVRPAGFVSSEHLQEILQELSVDAVMETALRSPNHSRVIRRPTLPSSIDPSVLSPLSLRTSRTPRSPHPPLLFRYPSISPYVMRKRRPPFHQPRGGPPPCYYPGSEPPVWGRRRDAGPSQPDKHPSKRQPQLEPVGTETSPLCSEDSDADEREEAGHRVTNRCGRRGSRWEHQLPPPRKCSITPFSGHTHTGPSNGEGGGKGGLDRDRGRDSYGYWDSDSSISADYCYHHRPYCDACLPHGSYPSSDSSSSDSSDSEYGGFASLCRSTHPVVNFKEDLNPTFI</sequence>
<gene>
    <name evidence="14" type="ORF">J4Q44_G00195990</name>
</gene>
<feature type="transmembrane region" description="Helical" evidence="12">
    <location>
        <begin position="99"/>
        <end position="119"/>
    </location>
</feature>
<dbReference type="EMBL" id="JAGTTL010000017">
    <property type="protein sequence ID" value="KAK6309718.1"/>
    <property type="molecule type" value="Genomic_DNA"/>
</dbReference>
<reference evidence="14 15" key="1">
    <citation type="submission" date="2021-04" db="EMBL/GenBank/DDBJ databases">
        <authorList>
            <person name="De Guttry C."/>
            <person name="Zahm M."/>
            <person name="Klopp C."/>
            <person name="Cabau C."/>
            <person name="Louis A."/>
            <person name="Berthelot C."/>
            <person name="Parey E."/>
            <person name="Roest Crollius H."/>
            <person name="Montfort J."/>
            <person name="Robinson-Rechavi M."/>
            <person name="Bucao C."/>
            <person name="Bouchez O."/>
            <person name="Gislard M."/>
            <person name="Lluch J."/>
            <person name="Milhes M."/>
            <person name="Lampietro C."/>
            <person name="Lopez Roques C."/>
            <person name="Donnadieu C."/>
            <person name="Braasch I."/>
            <person name="Desvignes T."/>
            <person name="Postlethwait J."/>
            <person name="Bobe J."/>
            <person name="Wedekind C."/>
            <person name="Guiguen Y."/>
        </authorList>
    </citation>
    <scope>NUCLEOTIDE SEQUENCE [LARGE SCALE GENOMIC DNA]</scope>
    <source>
        <strain evidence="14">Cs_M1</strain>
        <tissue evidence="14">Blood</tissue>
    </source>
</reference>
<evidence type="ECO:0000256" key="11">
    <source>
        <dbReference type="SAM" id="MobiDB-lite"/>
    </source>
</evidence>
<evidence type="ECO:0000313" key="15">
    <source>
        <dbReference type="Proteomes" id="UP001356427"/>
    </source>
</evidence>
<evidence type="ECO:0000256" key="1">
    <source>
        <dbReference type="ARBA" id="ARBA00004141"/>
    </source>
</evidence>
<evidence type="ECO:0000313" key="14">
    <source>
        <dbReference type="EMBL" id="KAK6309718.1"/>
    </source>
</evidence>
<dbReference type="PANTHER" id="PTHR10519:SF20">
    <property type="entry name" value="G-PROTEIN COUPLED RECEPTOR 156-RELATED"/>
    <property type="match status" value="1"/>
</dbReference>
<keyword evidence="4 12" id="KW-1133">Transmembrane helix</keyword>
<evidence type="ECO:0000256" key="3">
    <source>
        <dbReference type="ARBA" id="ARBA00022692"/>
    </source>
</evidence>
<feature type="region of interest" description="Disordered" evidence="11">
    <location>
        <begin position="612"/>
        <end position="795"/>
    </location>
</feature>
<evidence type="ECO:0000256" key="8">
    <source>
        <dbReference type="ARBA" id="ARBA00023180"/>
    </source>
</evidence>
<evidence type="ECO:0000256" key="5">
    <source>
        <dbReference type="ARBA" id="ARBA00023040"/>
    </source>
</evidence>
<keyword evidence="8" id="KW-0325">Glycoprotein</keyword>
<comment type="caution">
    <text evidence="14">The sequence shown here is derived from an EMBL/GenBank/DDBJ whole genome shotgun (WGS) entry which is preliminary data.</text>
</comment>
<keyword evidence="3 12" id="KW-0812">Transmembrane</keyword>
<comment type="similarity">
    <text evidence="2">Belongs to the G-protein coupled receptor 3 family. GABA-B receptor subfamily.</text>
</comment>
<evidence type="ECO:0000256" key="12">
    <source>
        <dbReference type="SAM" id="Phobius"/>
    </source>
</evidence>
<dbReference type="InterPro" id="IPR041946">
    <property type="entry name" value="GPR156_7TM"/>
</dbReference>
<feature type="transmembrane region" description="Helical" evidence="12">
    <location>
        <begin position="178"/>
        <end position="200"/>
    </location>
</feature>
<dbReference type="GO" id="GO:0038039">
    <property type="term" value="C:G protein-coupled receptor heterodimeric complex"/>
    <property type="evidence" value="ECO:0007669"/>
    <property type="project" value="TreeGrafter"/>
</dbReference>
<dbReference type="GO" id="GO:0007214">
    <property type="term" value="P:gamma-aminobutyric acid signaling pathway"/>
    <property type="evidence" value="ECO:0007669"/>
    <property type="project" value="TreeGrafter"/>
</dbReference>
<evidence type="ECO:0000256" key="6">
    <source>
        <dbReference type="ARBA" id="ARBA00023136"/>
    </source>
</evidence>
<feature type="region of interest" description="Disordered" evidence="11">
    <location>
        <begin position="513"/>
        <end position="545"/>
    </location>
</feature>
<comment type="subcellular location">
    <subcellularLocation>
        <location evidence="1">Membrane</location>
        <topology evidence="1">Multi-pass membrane protein</topology>
    </subcellularLocation>
</comment>
<keyword evidence="7" id="KW-0675">Receptor</keyword>
<dbReference type="InterPro" id="IPR002455">
    <property type="entry name" value="GPCR3_GABA-B"/>
</dbReference>
<organism evidence="14 15">
    <name type="scientific">Coregonus suidteri</name>
    <dbReference type="NCBI Taxonomy" id="861788"/>
    <lineage>
        <taxon>Eukaryota</taxon>
        <taxon>Metazoa</taxon>
        <taxon>Chordata</taxon>
        <taxon>Craniata</taxon>
        <taxon>Vertebrata</taxon>
        <taxon>Euteleostomi</taxon>
        <taxon>Actinopterygii</taxon>
        <taxon>Neopterygii</taxon>
        <taxon>Teleostei</taxon>
        <taxon>Protacanthopterygii</taxon>
        <taxon>Salmoniformes</taxon>
        <taxon>Salmonidae</taxon>
        <taxon>Coregoninae</taxon>
        <taxon>Coregonus</taxon>
    </lineage>
</organism>
<feature type="compositionally biased region" description="Low complexity" evidence="11">
    <location>
        <begin position="630"/>
        <end position="644"/>
    </location>
</feature>
<proteinExistence type="inferred from homology"/>
<dbReference type="InterPro" id="IPR017978">
    <property type="entry name" value="GPCR_3_C"/>
</dbReference>
<evidence type="ECO:0000256" key="2">
    <source>
        <dbReference type="ARBA" id="ARBA00008991"/>
    </source>
</evidence>
<accession>A0AAN8LCL1</accession>
<protein>
    <recommendedName>
        <fullName evidence="13">G-protein coupled receptors family 3 profile domain-containing protein</fullName>
    </recommendedName>
</protein>
<dbReference type="PANTHER" id="PTHR10519">
    <property type="entry name" value="GABA-B RECEPTOR"/>
    <property type="match status" value="1"/>
</dbReference>
<feature type="compositionally biased region" description="Basic and acidic residues" evidence="11">
    <location>
        <begin position="692"/>
        <end position="704"/>
    </location>
</feature>
<feature type="coiled-coil region" evidence="10">
    <location>
        <begin position="370"/>
        <end position="404"/>
    </location>
</feature>
<feature type="transmembrane region" description="Helical" evidence="12">
    <location>
        <begin position="139"/>
        <end position="158"/>
    </location>
</feature>
<evidence type="ECO:0000256" key="10">
    <source>
        <dbReference type="SAM" id="Coils"/>
    </source>
</evidence>
<feature type="domain" description="G-protein coupled receptors family 3 profile" evidence="13">
    <location>
        <begin position="62"/>
        <end position="327"/>
    </location>
</feature>
<evidence type="ECO:0000259" key="13">
    <source>
        <dbReference type="PROSITE" id="PS50259"/>
    </source>
</evidence>
<name>A0AAN8LCL1_9TELE</name>
<keyword evidence="10" id="KW-0175">Coiled coil</keyword>
<keyword evidence="15" id="KW-1185">Reference proteome</keyword>
<dbReference type="GO" id="GO:0004965">
    <property type="term" value="F:G protein-coupled GABA receptor activity"/>
    <property type="evidence" value="ECO:0007669"/>
    <property type="project" value="InterPro"/>
</dbReference>
<keyword evidence="5" id="KW-0297">G-protein coupled receptor</keyword>
<evidence type="ECO:0000256" key="7">
    <source>
        <dbReference type="ARBA" id="ARBA00023170"/>
    </source>
</evidence>
<evidence type="ECO:0000256" key="4">
    <source>
        <dbReference type="ARBA" id="ARBA00022989"/>
    </source>
</evidence>
<feature type="transmembrane region" description="Helical" evidence="12">
    <location>
        <begin position="302"/>
        <end position="324"/>
    </location>
</feature>
<keyword evidence="6 12" id="KW-0472">Membrane</keyword>
<keyword evidence="9" id="KW-0807">Transducer</keyword>
<dbReference type="AlphaFoldDB" id="A0AAN8LCL1"/>
<feature type="transmembrane region" description="Helical" evidence="12">
    <location>
        <begin position="64"/>
        <end position="87"/>
    </location>
</feature>
<dbReference type="Pfam" id="PF00003">
    <property type="entry name" value="7tm_3"/>
    <property type="match status" value="1"/>
</dbReference>
<evidence type="ECO:0000256" key="9">
    <source>
        <dbReference type="ARBA" id="ARBA00023224"/>
    </source>
</evidence>
<dbReference type="Proteomes" id="UP001356427">
    <property type="component" value="Unassembled WGS sequence"/>
</dbReference>
<dbReference type="CDD" id="cd15292">
    <property type="entry name" value="7tmC_GPR156"/>
    <property type="match status" value="1"/>
</dbReference>